<dbReference type="AlphaFoldDB" id="A0A4R5B6J7"/>
<dbReference type="InterPro" id="IPR052526">
    <property type="entry name" value="HTH-type_Bedaq_tolerance"/>
</dbReference>
<keyword evidence="4" id="KW-1185">Reference proteome</keyword>
<evidence type="ECO:0000313" key="3">
    <source>
        <dbReference type="EMBL" id="TDD80955.1"/>
    </source>
</evidence>
<evidence type="ECO:0000313" key="4">
    <source>
        <dbReference type="Proteomes" id="UP000295578"/>
    </source>
</evidence>
<feature type="region of interest" description="Disordered" evidence="1">
    <location>
        <begin position="33"/>
        <end position="60"/>
    </location>
</feature>
<dbReference type="SMART" id="SM00347">
    <property type="entry name" value="HTH_MARR"/>
    <property type="match status" value="1"/>
</dbReference>
<dbReference type="RefSeq" id="WP_132198879.1">
    <property type="nucleotide sequence ID" value="NZ_SMKY01000084.1"/>
</dbReference>
<dbReference type="Gene3D" id="1.10.10.10">
    <property type="entry name" value="Winged helix-like DNA-binding domain superfamily/Winged helix DNA-binding domain"/>
    <property type="match status" value="1"/>
</dbReference>
<dbReference type="Gene3D" id="1.10.287.100">
    <property type="match status" value="1"/>
</dbReference>
<feature type="domain" description="HTH marR-type" evidence="2">
    <location>
        <begin position="4"/>
        <end position="144"/>
    </location>
</feature>
<gene>
    <name evidence="3" type="ORF">E1293_19610</name>
</gene>
<protein>
    <submittedName>
        <fullName evidence="3">MarR family transcriptional regulator</fullName>
    </submittedName>
</protein>
<dbReference type="InterPro" id="IPR000835">
    <property type="entry name" value="HTH_MarR-typ"/>
</dbReference>
<dbReference type="OrthoDB" id="3215377at2"/>
<dbReference type="InterPro" id="IPR036390">
    <property type="entry name" value="WH_DNA-bd_sf"/>
</dbReference>
<dbReference type="PANTHER" id="PTHR39515:SF2">
    <property type="entry name" value="HTH-TYPE TRANSCRIPTIONAL REGULATOR RV0880"/>
    <property type="match status" value="1"/>
</dbReference>
<name>A0A4R5B6J7_9ACTN</name>
<dbReference type="GO" id="GO:0003700">
    <property type="term" value="F:DNA-binding transcription factor activity"/>
    <property type="evidence" value="ECO:0007669"/>
    <property type="project" value="InterPro"/>
</dbReference>
<dbReference type="SUPFAM" id="SSF46785">
    <property type="entry name" value="Winged helix' DNA-binding domain"/>
    <property type="match status" value="1"/>
</dbReference>
<sequence>MVESTELSETSVQAARELRVAFSRLRRRLKESYDVEGLTPSQTSALSRLGRQGPASTSDLAAAERVRPQSMAATLSVLEERGLIRRDPDPGDGRRLLLSPTGAGLAFLDDKRRAGEEWLARSMQDRLTEPERRHLIEALALVERLVQP</sequence>
<evidence type="ECO:0000256" key="1">
    <source>
        <dbReference type="SAM" id="MobiDB-lite"/>
    </source>
</evidence>
<accession>A0A4R5B6J7</accession>
<evidence type="ECO:0000259" key="2">
    <source>
        <dbReference type="PROSITE" id="PS50995"/>
    </source>
</evidence>
<organism evidence="3 4">
    <name type="scientific">Actinomadura darangshiensis</name>
    <dbReference type="NCBI Taxonomy" id="705336"/>
    <lineage>
        <taxon>Bacteria</taxon>
        <taxon>Bacillati</taxon>
        <taxon>Actinomycetota</taxon>
        <taxon>Actinomycetes</taxon>
        <taxon>Streptosporangiales</taxon>
        <taxon>Thermomonosporaceae</taxon>
        <taxon>Actinomadura</taxon>
    </lineage>
</organism>
<proteinExistence type="predicted"/>
<dbReference type="EMBL" id="SMKY01000084">
    <property type="protein sequence ID" value="TDD80955.1"/>
    <property type="molecule type" value="Genomic_DNA"/>
</dbReference>
<comment type="caution">
    <text evidence="3">The sequence shown here is derived from an EMBL/GenBank/DDBJ whole genome shotgun (WGS) entry which is preliminary data.</text>
</comment>
<dbReference type="Pfam" id="PF01047">
    <property type="entry name" value="MarR"/>
    <property type="match status" value="1"/>
</dbReference>
<dbReference type="Proteomes" id="UP000295578">
    <property type="component" value="Unassembled WGS sequence"/>
</dbReference>
<dbReference type="PROSITE" id="PS50995">
    <property type="entry name" value="HTH_MARR_2"/>
    <property type="match status" value="1"/>
</dbReference>
<dbReference type="InterPro" id="IPR036388">
    <property type="entry name" value="WH-like_DNA-bd_sf"/>
</dbReference>
<dbReference type="PANTHER" id="PTHR39515">
    <property type="entry name" value="CONSERVED PROTEIN"/>
    <property type="match status" value="1"/>
</dbReference>
<reference evidence="3 4" key="1">
    <citation type="submission" date="2019-03" db="EMBL/GenBank/DDBJ databases">
        <title>Draft genome sequences of novel Actinobacteria.</title>
        <authorList>
            <person name="Sahin N."/>
            <person name="Ay H."/>
            <person name="Saygin H."/>
        </authorList>
    </citation>
    <scope>NUCLEOTIDE SEQUENCE [LARGE SCALE GENOMIC DNA]</scope>
    <source>
        <strain evidence="3 4">DSM 45941</strain>
    </source>
</reference>